<protein>
    <submittedName>
        <fullName evidence="4">DinB family protein</fullName>
    </submittedName>
</protein>
<dbReference type="Proteomes" id="UP000536909">
    <property type="component" value="Unassembled WGS sequence"/>
</dbReference>
<accession>A0AAJ5K6Z1</accession>
<comment type="caution">
    <text evidence="4">The sequence shown here is derived from an EMBL/GenBank/DDBJ whole genome shotgun (WGS) entry which is preliminary data.</text>
</comment>
<evidence type="ECO:0000313" key="6">
    <source>
        <dbReference type="Proteomes" id="UP000536909"/>
    </source>
</evidence>
<name>A0AAJ5K6Z1_9DEIO</name>
<reference evidence="4 5" key="1">
    <citation type="submission" date="2019-04" db="EMBL/GenBank/DDBJ databases">
        <title>Deinococcus metalilatus MA1002 mutant No.5.</title>
        <authorList>
            <person name="Park W."/>
            <person name="Park C."/>
        </authorList>
    </citation>
    <scope>NUCLEOTIDE SEQUENCE [LARGE SCALE GENOMIC DNA]</scope>
    <source>
        <strain evidence="4 5">MA1002-m5</strain>
    </source>
</reference>
<organism evidence="4 5">
    <name type="scientific">Deinococcus metallilatus</name>
    <dbReference type="NCBI Taxonomy" id="1211322"/>
    <lineage>
        <taxon>Bacteria</taxon>
        <taxon>Thermotogati</taxon>
        <taxon>Deinococcota</taxon>
        <taxon>Deinococci</taxon>
        <taxon>Deinococcales</taxon>
        <taxon>Deinococcaceae</taxon>
        <taxon>Deinococcus</taxon>
    </lineage>
</organism>
<evidence type="ECO:0000259" key="2">
    <source>
        <dbReference type="Pfam" id="PF12867"/>
    </source>
</evidence>
<proteinExistence type="predicted"/>
<dbReference type="AlphaFoldDB" id="A0AAJ5K6Z1"/>
<sequence length="182" mass="20029">MTPRTPEEQLAALQAVYPTPEVVALQLDRELAALEETIRAAAPHWSTRMPGRDWTPAQEAEHAILVNEGTGKLVRLLLSDRPLREAPQQPGQTENGKRLAPPGTEPGAGEALDTLLTRHAAASALLAGVRADPNPDRTFFHPFMGKIDALDWLRMATWHTRHHRKAIQAGLDHLNAGERAEM</sequence>
<keyword evidence="6" id="KW-1185">Reference proteome</keyword>
<dbReference type="EMBL" id="JACHFV010000008">
    <property type="protein sequence ID" value="MBB5295620.1"/>
    <property type="molecule type" value="Genomic_DNA"/>
</dbReference>
<feature type="region of interest" description="Disordered" evidence="1">
    <location>
        <begin position="84"/>
        <end position="110"/>
    </location>
</feature>
<gene>
    <name evidence="4" type="ORF">FCS05_02385</name>
    <name evidence="3" type="ORF">HNQ10_002459</name>
</gene>
<dbReference type="Gene3D" id="1.20.120.450">
    <property type="entry name" value="dinb family like domain"/>
    <property type="match status" value="1"/>
</dbReference>
<dbReference type="Proteomes" id="UP000308000">
    <property type="component" value="Unassembled WGS sequence"/>
</dbReference>
<reference evidence="3 6" key="2">
    <citation type="submission" date="2020-08" db="EMBL/GenBank/DDBJ databases">
        <title>Genomic Encyclopedia of Type Strains, Phase IV (KMG-IV): sequencing the most valuable type-strain genomes for metagenomic binning, comparative biology and taxonomic classification.</title>
        <authorList>
            <person name="Goeker M."/>
        </authorList>
    </citation>
    <scope>NUCLEOTIDE SEQUENCE [LARGE SCALE GENOMIC DNA]</scope>
    <source>
        <strain evidence="3 6">DSM 105434</strain>
    </source>
</reference>
<dbReference type="RefSeq" id="WP_138223732.1">
    <property type="nucleotide sequence ID" value="NZ_BSUI01000005.1"/>
</dbReference>
<evidence type="ECO:0000313" key="3">
    <source>
        <dbReference type="EMBL" id="MBB5295620.1"/>
    </source>
</evidence>
<evidence type="ECO:0000256" key="1">
    <source>
        <dbReference type="SAM" id="MobiDB-lite"/>
    </source>
</evidence>
<dbReference type="InterPro" id="IPR024775">
    <property type="entry name" value="DinB-like"/>
</dbReference>
<dbReference type="EMBL" id="VBRC01000001">
    <property type="protein sequence ID" value="TLK32306.1"/>
    <property type="molecule type" value="Genomic_DNA"/>
</dbReference>
<dbReference type="Pfam" id="PF12867">
    <property type="entry name" value="DinB_2"/>
    <property type="match status" value="1"/>
</dbReference>
<dbReference type="InterPro" id="IPR034660">
    <property type="entry name" value="DinB/YfiT-like"/>
</dbReference>
<feature type="domain" description="DinB-like" evidence="2">
    <location>
        <begin position="26"/>
        <end position="166"/>
    </location>
</feature>
<evidence type="ECO:0000313" key="4">
    <source>
        <dbReference type="EMBL" id="TLK32306.1"/>
    </source>
</evidence>
<dbReference type="SUPFAM" id="SSF109854">
    <property type="entry name" value="DinB/YfiT-like putative metalloenzymes"/>
    <property type="match status" value="1"/>
</dbReference>
<evidence type="ECO:0000313" key="5">
    <source>
        <dbReference type="Proteomes" id="UP000308000"/>
    </source>
</evidence>